<dbReference type="InterPro" id="IPR032157">
    <property type="entry name" value="PAC4"/>
</dbReference>
<dbReference type="AlphaFoldDB" id="A0A0F7UQC5"/>
<feature type="compositionally biased region" description="Basic and acidic residues" evidence="1">
    <location>
        <begin position="26"/>
        <end position="38"/>
    </location>
</feature>
<evidence type="ECO:0000256" key="1">
    <source>
        <dbReference type="SAM" id="MobiDB-lite"/>
    </source>
</evidence>
<evidence type="ECO:0008006" key="4">
    <source>
        <dbReference type="Google" id="ProtNLM"/>
    </source>
</evidence>
<feature type="compositionally biased region" description="Low complexity" evidence="1">
    <location>
        <begin position="1"/>
        <end position="10"/>
    </location>
</feature>
<accession>A0A0F7UQC5</accession>
<dbReference type="EMBL" id="LN714487">
    <property type="protein sequence ID" value="CEL70610.1"/>
    <property type="molecule type" value="Genomic_DNA"/>
</dbReference>
<feature type="compositionally biased region" description="Basic and acidic residues" evidence="1">
    <location>
        <begin position="47"/>
        <end position="60"/>
    </location>
</feature>
<proteinExistence type="predicted"/>
<evidence type="ECO:0000313" key="3">
    <source>
        <dbReference type="EMBL" id="CEL70610.1"/>
    </source>
</evidence>
<feature type="transmembrane region" description="Helical" evidence="2">
    <location>
        <begin position="121"/>
        <end position="138"/>
    </location>
</feature>
<dbReference type="GO" id="GO:0043248">
    <property type="term" value="P:proteasome assembly"/>
    <property type="evidence" value="ECO:0007669"/>
    <property type="project" value="InterPro"/>
</dbReference>
<feature type="region of interest" description="Disordered" evidence="1">
    <location>
        <begin position="1"/>
        <end position="74"/>
    </location>
</feature>
<gene>
    <name evidence="3" type="ORF">BN1204_062920</name>
</gene>
<evidence type="ECO:0000256" key="2">
    <source>
        <dbReference type="SAM" id="Phobius"/>
    </source>
</evidence>
<keyword evidence="2" id="KW-1133">Transmembrane helix</keyword>
<keyword evidence="2" id="KW-0472">Membrane</keyword>
<reference evidence="3" key="1">
    <citation type="journal article" date="2015" name="PLoS ONE">
        <title>Comprehensive Evaluation of Toxoplasma gondii VEG and Neospora caninum LIV Genomes with Tachyzoite Stage Transcriptome and Proteome Defines Novel Transcript Features.</title>
        <authorList>
            <person name="Ramaprasad A."/>
            <person name="Mourier T."/>
            <person name="Naeem R."/>
            <person name="Malas T.B."/>
            <person name="Moussa E."/>
            <person name="Panigrahi A."/>
            <person name="Vermont S.J."/>
            <person name="Otto T.D."/>
            <person name="Wastling J."/>
            <person name="Pain A."/>
        </authorList>
    </citation>
    <scope>NUCLEOTIDE SEQUENCE</scope>
    <source>
        <strain evidence="3">Liverpool</strain>
    </source>
</reference>
<organism evidence="3">
    <name type="scientific">Neospora caninum (strain Liverpool)</name>
    <dbReference type="NCBI Taxonomy" id="572307"/>
    <lineage>
        <taxon>Eukaryota</taxon>
        <taxon>Sar</taxon>
        <taxon>Alveolata</taxon>
        <taxon>Apicomplexa</taxon>
        <taxon>Conoidasida</taxon>
        <taxon>Coccidia</taxon>
        <taxon>Eucoccidiorida</taxon>
        <taxon>Eimeriorina</taxon>
        <taxon>Sarcocystidae</taxon>
        <taxon>Neospora</taxon>
    </lineage>
</organism>
<feature type="compositionally biased region" description="Pro residues" evidence="1">
    <location>
        <begin position="11"/>
        <end position="20"/>
    </location>
</feature>
<dbReference type="PANTHER" id="PTHR33559">
    <property type="entry name" value="PROTEASOME ASSEMBLY CHAPERONE 4"/>
    <property type="match status" value="1"/>
</dbReference>
<dbReference type="Pfam" id="PF16093">
    <property type="entry name" value="PAC4"/>
    <property type="match status" value="1"/>
</dbReference>
<name>A0A0F7UQC5_NEOCL</name>
<protein>
    <recommendedName>
        <fullName evidence="4">Proteasome assembly chaperone 4</fullName>
    </recommendedName>
</protein>
<keyword evidence="2" id="KW-0812">Transmembrane</keyword>
<dbReference type="PANTHER" id="PTHR33559:SF1">
    <property type="entry name" value="PROTEASOME ASSEMBLY CHAPERONE 4"/>
    <property type="match status" value="1"/>
</dbReference>
<sequence length="233" mass="25248">MSPAREAATPPAEPAQPPPVSLGIHGHSEGGAEAREAVQRAGGHPGRVTDCHEARRETSRRNTQSPEGSALEARSTLQTETMGGLQKFSPDTDGVIGKLSLATRCGPFSVYRLRCTYMRTLVLRFLFILMNNAMWIWVGDQKEVLEDLEAAFPSNLKGECGNTAVSTCLFSSDVDGSSCSLASKLTARFKRPVFLSINVAKADGKLVMFIQHVLQTQTELLLASDSEHKESEA</sequence>